<dbReference type="InterPro" id="IPR016157">
    <property type="entry name" value="Cullin_CS"/>
</dbReference>
<dbReference type="GeneID" id="30992614"/>
<gene>
    <name evidence="8" type="ORF">HYPBUDRAFT_10065</name>
</gene>
<keyword evidence="2" id="KW-1017">Isopeptide bond</keyword>
<organism evidence="8 9">
    <name type="scientific">Hyphopichia burtonii NRRL Y-1933</name>
    <dbReference type="NCBI Taxonomy" id="984485"/>
    <lineage>
        <taxon>Eukaryota</taxon>
        <taxon>Fungi</taxon>
        <taxon>Dikarya</taxon>
        <taxon>Ascomycota</taxon>
        <taxon>Saccharomycotina</taxon>
        <taxon>Pichiomycetes</taxon>
        <taxon>Debaryomycetaceae</taxon>
        <taxon>Hyphopichia</taxon>
    </lineage>
</organism>
<keyword evidence="3" id="KW-0832">Ubl conjugation</keyword>
<evidence type="ECO:0000256" key="6">
    <source>
        <dbReference type="SAM" id="MobiDB-lite"/>
    </source>
</evidence>
<proteinExistence type="inferred from homology"/>
<dbReference type="SUPFAM" id="SSF75632">
    <property type="entry name" value="Cullin homology domain"/>
    <property type="match status" value="1"/>
</dbReference>
<dbReference type="Pfam" id="PF26557">
    <property type="entry name" value="Cullin_AB"/>
    <property type="match status" value="1"/>
</dbReference>
<dbReference type="SMART" id="SM00182">
    <property type="entry name" value="CULLIN"/>
    <property type="match status" value="1"/>
</dbReference>
<dbReference type="InterPro" id="IPR016159">
    <property type="entry name" value="Cullin_repeat-like_dom_sf"/>
</dbReference>
<dbReference type="AlphaFoldDB" id="A0A1E4RMZ4"/>
<dbReference type="SUPFAM" id="SSF46785">
    <property type="entry name" value="Winged helix' DNA-binding domain"/>
    <property type="match status" value="1"/>
</dbReference>
<dbReference type="InterPro" id="IPR036388">
    <property type="entry name" value="WH-like_DNA-bd_sf"/>
</dbReference>
<feature type="compositionally biased region" description="Low complexity" evidence="6">
    <location>
        <begin position="810"/>
        <end position="821"/>
    </location>
</feature>
<dbReference type="STRING" id="984485.A0A1E4RMZ4"/>
<dbReference type="Gene3D" id="1.10.10.10">
    <property type="entry name" value="Winged helix-like DNA-binding domain superfamily/Winged helix DNA-binding domain"/>
    <property type="match status" value="1"/>
</dbReference>
<evidence type="ECO:0000256" key="5">
    <source>
        <dbReference type="RuleBase" id="RU003829"/>
    </source>
</evidence>
<dbReference type="InterPro" id="IPR045093">
    <property type="entry name" value="Cullin"/>
</dbReference>
<evidence type="ECO:0000259" key="7">
    <source>
        <dbReference type="PROSITE" id="PS50069"/>
    </source>
</evidence>
<protein>
    <submittedName>
        <fullName evidence="8">Cullin-domain-containing protein</fullName>
    </submittedName>
</protein>
<comment type="similarity">
    <text evidence="1 4 5">Belongs to the cullin family.</text>
</comment>
<dbReference type="RefSeq" id="XP_020077673.1">
    <property type="nucleotide sequence ID" value="XM_020218064.1"/>
</dbReference>
<dbReference type="PROSITE" id="PS50069">
    <property type="entry name" value="CULLIN_2"/>
    <property type="match status" value="1"/>
</dbReference>
<dbReference type="EMBL" id="KV454539">
    <property type="protein sequence ID" value="ODV68606.1"/>
    <property type="molecule type" value="Genomic_DNA"/>
</dbReference>
<evidence type="ECO:0000256" key="2">
    <source>
        <dbReference type="ARBA" id="ARBA00022499"/>
    </source>
</evidence>
<name>A0A1E4RMZ4_9ASCO</name>
<dbReference type="GO" id="GO:0031461">
    <property type="term" value="C:cullin-RING ubiquitin ligase complex"/>
    <property type="evidence" value="ECO:0007669"/>
    <property type="project" value="InterPro"/>
</dbReference>
<dbReference type="SMART" id="SM00884">
    <property type="entry name" value="Cullin_Nedd8"/>
    <property type="match status" value="1"/>
</dbReference>
<dbReference type="InterPro" id="IPR001373">
    <property type="entry name" value="Cullin_N"/>
</dbReference>
<dbReference type="SUPFAM" id="SSF74788">
    <property type="entry name" value="Cullin repeat-like"/>
    <property type="match status" value="1"/>
</dbReference>
<feature type="region of interest" description="Disordered" evidence="6">
    <location>
        <begin position="808"/>
        <end position="836"/>
    </location>
</feature>
<dbReference type="InterPro" id="IPR036390">
    <property type="entry name" value="WH_DNA-bd_sf"/>
</dbReference>
<evidence type="ECO:0000256" key="3">
    <source>
        <dbReference type="ARBA" id="ARBA00022843"/>
    </source>
</evidence>
<evidence type="ECO:0000313" key="8">
    <source>
        <dbReference type="EMBL" id="ODV68606.1"/>
    </source>
</evidence>
<dbReference type="InterPro" id="IPR019559">
    <property type="entry name" value="Cullin_neddylation_domain"/>
</dbReference>
<dbReference type="InterPro" id="IPR016158">
    <property type="entry name" value="Cullin_homology"/>
</dbReference>
<dbReference type="InterPro" id="IPR036317">
    <property type="entry name" value="Cullin_homology_sf"/>
</dbReference>
<dbReference type="GO" id="GO:0006511">
    <property type="term" value="P:ubiquitin-dependent protein catabolic process"/>
    <property type="evidence" value="ECO:0007669"/>
    <property type="project" value="InterPro"/>
</dbReference>
<feature type="region of interest" description="Disordered" evidence="6">
    <location>
        <begin position="1"/>
        <end position="31"/>
    </location>
</feature>
<evidence type="ECO:0000256" key="4">
    <source>
        <dbReference type="PROSITE-ProRule" id="PRU00330"/>
    </source>
</evidence>
<sequence length="912" mass="104927">MLPPGSRRSKIRPPRKSLVGSVGGNANGESGSDGAVDFEKSWSVLSNAIVQIQRKNVSSLSYEQLYRKAYLLVLRKFGAKLYDSVTQLIAQHLLERRSKVLDIFTATSSSSVGDSINEDFMKAVLLEWDEHLQSMKFISDVLMYLNRVYVKENKKLLIYDLGIQLFKNNFVKFNDNEIGKKLITIVILEITKSRKGEVITSKMYIDKVINMVELLVETDSKNNLQYGENYYQRYFEDKLLENSKNFFYNLSEDYIMNSLGSKYLHDIYQFIKDEENRIAFYLPATTYPKLINLMNNILIKDKIDRVINFPLEQHGLSYLLEPILVNIFNQESDRVELFTPQEPNNFKRHHITELKILYELIGRIDTDHNLLKIRLKELVINQGCRLPTLVIEALQQTQSETSNAPNKKPQQFGTNSTSFAIKWVDSVLEFQNQYSFIVRESFDRDVFIEQTISVAMREFINGSSSSALRASRKASDATSINGPEILSVYMDYFIKQLSKSSTSGAKRVTKDSSSNGISVDQTDDLINKSILFLKFIKDKDAFEAHYANHFAKRFLHSKGVQQPKLSTNTRLGNDLEELIISKLGEEMGSASLEKVIKMNKDIKLSHDLTVDWKKYVSSTNKKSVIDLDLKICNVSDWPKSMTKDYKNFSRTNDVDGEVGFIWSSQLRQTIKDFEEFWFTNKKNDNKSLFWCPKFGSMDLRITYPTKTYDINMSTYAGIIMLLFAPQSTDANGDPVLAFEEARSLNYQEIKELTKIPEMDLKRQLQSIAVAPRLRLLTKTPLTKEINDDDVFRLNDKFKSPSPKVKVLTVSASSSSSKNSSKNPKKTENEEESEEVQANITEGRKIVVNAAIVRIMKSRQTITHNDLVAELVKQLHNRFQPLTILIKQRIEDLIEKEYLKRDDDLRNTYHYVA</sequence>
<dbReference type="Pfam" id="PF10557">
    <property type="entry name" value="Cullin_Nedd8"/>
    <property type="match status" value="1"/>
</dbReference>
<evidence type="ECO:0000313" key="9">
    <source>
        <dbReference type="Proteomes" id="UP000095085"/>
    </source>
</evidence>
<dbReference type="PANTHER" id="PTHR11932">
    <property type="entry name" value="CULLIN"/>
    <property type="match status" value="1"/>
</dbReference>
<dbReference type="Gene3D" id="3.30.230.130">
    <property type="entry name" value="Cullin, Chain C, Domain 2"/>
    <property type="match status" value="1"/>
</dbReference>
<feature type="domain" description="Cullin family profile" evidence="7">
    <location>
        <begin position="481"/>
        <end position="768"/>
    </location>
</feature>
<dbReference type="PROSITE" id="PS01256">
    <property type="entry name" value="CULLIN_1"/>
    <property type="match status" value="1"/>
</dbReference>
<keyword evidence="9" id="KW-1185">Reference proteome</keyword>
<dbReference type="InterPro" id="IPR059120">
    <property type="entry name" value="Cullin-like_AB"/>
</dbReference>
<dbReference type="OrthoDB" id="27073at2759"/>
<evidence type="ECO:0000256" key="1">
    <source>
        <dbReference type="ARBA" id="ARBA00006019"/>
    </source>
</evidence>
<dbReference type="Pfam" id="PF00888">
    <property type="entry name" value="Cullin"/>
    <property type="match status" value="1"/>
</dbReference>
<dbReference type="GO" id="GO:0031625">
    <property type="term" value="F:ubiquitin protein ligase binding"/>
    <property type="evidence" value="ECO:0007669"/>
    <property type="project" value="InterPro"/>
</dbReference>
<dbReference type="FunFam" id="1.10.10.10:FF:000014">
    <property type="entry name" value="Cullin 1"/>
    <property type="match status" value="1"/>
</dbReference>
<dbReference type="Proteomes" id="UP000095085">
    <property type="component" value="Unassembled WGS sequence"/>
</dbReference>
<dbReference type="Gene3D" id="1.20.1310.10">
    <property type="entry name" value="Cullin Repeats"/>
    <property type="match status" value="4"/>
</dbReference>
<reference evidence="9" key="1">
    <citation type="submission" date="2016-05" db="EMBL/GenBank/DDBJ databases">
        <title>Comparative genomics of biotechnologically important yeasts.</title>
        <authorList>
            <consortium name="DOE Joint Genome Institute"/>
            <person name="Riley R."/>
            <person name="Haridas S."/>
            <person name="Wolfe K.H."/>
            <person name="Lopes M.R."/>
            <person name="Hittinger C.T."/>
            <person name="Goker M."/>
            <person name="Salamov A."/>
            <person name="Wisecaver J."/>
            <person name="Long T.M."/>
            <person name="Aerts A.L."/>
            <person name="Barry K."/>
            <person name="Choi C."/>
            <person name="Clum A."/>
            <person name="Coughlan A.Y."/>
            <person name="Deshpande S."/>
            <person name="Douglass A.P."/>
            <person name="Hanson S.J."/>
            <person name="Klenk H.-P."/>
            <person name="Labutti K."/>
            <person name="Lapidus A."/>
            <person name="Lindquist E."/>
            <person name="Lipzen A."/>
            <person name="Meier-Kolthoff J.P."/>
            <person name="Ohm R.A."/>
            <person name="Otillar R.P."/>
            <person name="Pangilinan J."/>
            <person name="Peng Y."/>
            <person name="Rokas A."/>
            <person name="Rosa C.A."/>
            <person name="Scheuner C."/>
            <person name="Sibirny A.A."/>
            <person name="Slot J.C."/>
            <person name="Stielow J.B."/>
            <person name="Sun H."/>
            <person name="Kurtzman C.P."/>
            <person name="Blackwell M."/>
            <person name="Grigoriev I.V."/>
            <person name="Jeffries T.W."/>
        </authorList>
    </citation>
    <scope>NUCLEOTIDE SEQUENCE [LARGE SCALE GENOMIC DNA]</scope>
    <source>
        <strain evidence="9">NRRL Y-1933</strain>
    </source>
</reference>
<accession>A0A1E4RMZ4</accession>